<keyword evidence="2" id="KW-1185">Reference proteome</keyword>
<organism evidence="1 2">
    <name type="scientific">Toxocara canis</name>
    <name type="common">Canine roundworm</name>
    <dbReference type="NCBI Taxonomy" id="6265"/>
    <lineage>
        <taxon>Eukaryota</taxon>
        <taxon>Metazoa</taxon>
        <taxon>Ecdysozoa</taxon>
        <taxon>Nematoda</taxon>
        <taxon>Chromadorea</taxon>
        <taxon>Rhabditida</taxon>
        <taxon>Spirurina</taxon>
        <taxon>Ascaridomorpha</taxon>
        <taxon>Ascaridoidea</taxon>
        <taxon>Toxocaridae</taxon>
        <taxon>Toxocara</taxon>
    </lineage>
</organism>
<evidence type="ECO:0000313" key="2">
    <source>
        <dbReference type="Proteomes" id="UP000031036"/>
    </source>
</evidence>
<dbReference type="EMBL" id="JPKZ01001951">
    <property type="protein sequence ID" value="KHN79028.1"/>
    <property type="molecule type" value="Genomic_DNA"/>
</dbReference>
<dbReference type="OrthoDB" id="5836300at2759"/>
<proteinExistence type="predicted"/>
<dbReference type="AlphaFoldDB" id="A0A0B2VC00"/>
<name>A0A0B2VC00_TOXCA</name>
<reference evidence="1 2" key="1">
    <citation type="submission" date="2014-11" db="EMBL/GenBank/DDBJ databases">
        <title>Genetic blueprint of the zoonotic pathogen Toxocara canis.</title>
        <authorList>
            <person name="Zhu X.-Q."/>
            <person name="Korhonen P.K."/>
            <person name="Cai H."/>
            <person name="Young N.D."/>
            <person name="Nejsum P."/>
            <person name="von Samson-Himmelstjerna G."/>
            <person name="Boag P.R."/>
            <person name="Tan P."/>
            <person name="Li Q."/>
            <person name="Min J."/>
            <person name="Yang Y."/>
            <person name="Wang X."/>
            <person name="Fang X."/>
            <person name="Hall R.S."/>
            <person name="Hofmann A."/>
            <person name="Sternberg P.W."/>
            <person name="Jex A.R."/>
            <person name="Gasser R.B."/>
        </authorList>
    </citation>
    <scope>NUCLEOTIDE SEQUENCE [LARGE SCALE GENOMIC DNA]</scope>
    <source>
        <strain evidence="1">PN_DK_2014</strain>
    </source>
</reference>
<dbReference type="Proteomes" id="UP000031036">
    <property type="component" value="Unassembled WGS sequence"/>
</dbReference>
<evidence type="ECO:0000313" key="1">
    <source>
        <dbReference type="EMBL" id="KHN79028.1"/>
    </source>
</evidence>
<sequence length="233" mass="27086">MRQKKRPPLKGEKRWRGQIGTSTWTIRRRTPLCARRRMHSVDRMRSLSVTLLTFFTITPFNYAQQTNFANTQFDLDPDLSYESIAANNDQNLAEEELNPNCSKEFRKVATEFGHKFARRTASSGKDAHLAEALERRLAECSKKSDSNHWKRVVALLSKIDLSTREEAECRDGLVQERLACFNIVSFTCQFVQEQFVFRLVPARIIIQEVRIAEDGAEKCRKLVRIVKERNKHP</sequence>
<accession>A0A0B2VC00</accession>
<protein>
    <submittedName>
        <fullName evidence="1">Uncharacterized protein</fullName>
    </submittedName>
</protein>
<comment type="caution">
    <text evidence="1">The sequence shown here is derived from an EMBL/GenBank/DDBJ whole genome shotgun (WGS) entry which is preliminary data.</text>
</comment>
<gene>
    <name evidence="1" type="ORF">Tcan_14291</name>
</gene>